<dbReference type="Proteomes" id="UP000257109">
    <property type="component" value="Unassembled WGS sequence"/>
</dbReference>
<dbReference type="AlphaFoldDB" id="A0A371HM71"/>
<feature type="transmembrane region" description="Helical" evidence="1">
    <location>
        <begin position="69"/>
        <end position="86"/>
    </location>
</feature>
<sequence length="161" mass="18103">MSIPKTTNKSPFNPGWQQAMVEVRALQSSGTWELCSSLIIIKVGPNGQRLYIDFWLDYGDTFSLVAKMAPMRLFLSVAAICHWPLYQFDIKNAFLYGDHSKEVSIEQSTWFITQGKFGISMSSSQIYSLNNLLGMPQGAFAWLCMLTILSLQAMITMALSK</sequence>
<organism evidence="3 4">
    <name type="scientific">Mucuna pruriens</name>
    <name type="common">Velvet bean</name>
    <name type="synonym">Dolichos pruriens</name>
    <dbReference type="NCBI Taxonomy" id="157652"/>
    <lineage>
        <taxon>Eukaryota</taxon>
        <taxon>Viridiplantae</taxon>
        <taxon>Streptophyta</taxon>
        <taxon>Embryophyta</taxon>
        <taxon>Tracheophyta</taxon>
        <taxon>Spermatophyta</taxon>
        <taxon>Magnoliopsida</taxon>
        <taxon>eudicotyledons</taxon>
        <taxon>Gunneridae</taxon>
        <taxon>Pentapetalae</taxon>
        <taxon>rosids</taxon>
        <taxon>fabids</taxon>
        <taxon>Fabales</taxon>
        <taxon>Fabaceae</taxon>
        <taxon>Papilionoideae</taxon>
        <taxon>50 kb inversion clade</taxon>
        <taxon>NPAAA clade</taxon>
        <taxon>indigoferoid/millettioid clade</taxon>
        <taxon>Phaseoleae</taxon>
        <taxon>Mucuna</taxon>
    </lineage>
</organism>
<keyword evidence="1" id="KW-1133">Transmembrane helix</keyword>
<protein>
    <recommendedName>
        <fullName evidence="2">Reverse transcriptase Ty1/copia-type domain-containing protein</fullName>
    </recommendedName>
</protein>
<evidence type="ECO:0000313" key="3">
    <source>
        <dbReference type="EMBL" id="RDY03897.1"/>
    </source>
</evidence>
<proteinExistence type="predicted"/>
<name>A0A371HM71_MUCPR</name>
<evidence type="ECO:0000313" key="4">
    <source>
        <dbReference type="Proteomes" id="UP000257109"/>
    </source>
</evidence>
<gene>
    <name evidence="3" type="ORF">CR513_12458</name>
</gene>
<dbReference type="EMBL" id="QJKJ01002187">
    <property type="protein sequence ID" value="RDY03897.1"/>
    <property type="molecule type" value="Genomic_DNA"/>
</dbReference>
<accession>A0A371HM71</accession>
<keyword evidence="1" id="KW-0812">Transmembrane</keyword>
<comment type="caution">
    <text evidence="3">The sequence shown here is derived from an EMBL/GenBank/DDBJ whole genome shotgun (WGS) entry which is preliminary data.</text>
</comment>
<reference evidence="3" key="1">
    <citation type="submission" date="2018-05" db="EMBL/GenBank/DDBJ databases">
        <title>Draft genome of Mucuna pruriens seed.</title>
        <authorList>
            <person name="Nnadi N.E."/>
            <person name="Vos R."/>
            <person name="Hasami M.H."/>
            <person name="Devisetty U.K."/>
            <person name="Aguiy J.C."/>
        </authorList>
    </citation>
    <scope>NUCLEOTIDE SEQUENCE [LARGE SCALE GENOMIC DNA]</scope>
    <source>
        <strain evidence="3">JCA_2017</strain>
    </source>
</reference>
<feature type="domain" description="Reverse transcriptase Ty1/copia-type" evidence="2">
    <location>
        <begin position="57"/>
        <end position="147"/>
    </location>
</feature>
<feature type="transmembrane region" description="Helical" evidence="1">
    <location>
        <begin position="139"/>
        <end position="159"/>
    </location>
</feature>
<keyword evidence="4" id="KW-1185">Reference proteome</keyword>
<dbReference type="InterPro" id="IPR013103">
    <property type="entry name" value="RVT_2"/>
</dbReference>
<evidence type="ECO:0000259" key="2">
    <source>
        <dbReference type="Pfam" id="PF07727"/>
    </source>
</evidence>
<keyword evidence="1" id="KW-0472">Membrane</keyword>
<feature type="non-terminal residue" evidence="3">
    <location>
        <position position="1"/>
    </location>
</feature>
<dbReference type="OrthoDB" id="4075035at2759"/>
<dbReference type="Pfam" id="PF07727">
    <property type="entry name" value="RVT_2"/>
    <property type="match status" value="1"/>
</dbReference>
<evidence type="ECO:0000256" key="1">
    <source>
        <dbReference type="SAM" id="Phobius"/>
    </source>
</evidence>